<evidence type="ECO:0000313" key="2">
    <source>
        <dbReference type="EMBL" id="RXG15456.1"/>
    </source>
</evidence>
<dbReference type="PANTHER" id="PTHR38454">
    <property type="entry name" value="INTEGRAL MEMBRANE PROTEIN-RELATED"/>
    <property type="match status" value="1"/>
</dbReference>
<evidence type="ECO:0000313" key="3">
    <source>
        <dbReference type="Proteomes" id="UP000289821"/>
    </source>
</evidence>
<feature type="transmembrane region" description="Helical" evidence="1">
    <location>
        <begin position="12"/>
        <end position="30"/>
    </location>
</feature>
<proteinExistence type="predicted"/>
<reference evidence="2 3" key="1">
    <citation type="submission" date="2018-07" db="EMBL/GenBank/DDBJ databases">
        <title>Leeuwenhoekiella genomics.</title>
        <authorList>
            <person name="Tahon G."/>
            <person name="Willems A."/>
        </authorList>
    </citation>
    <scope>NUCLEOTIDE SEQUENCE [LARGE SCALE GENOMIC DNA]</scope>
    <source>
        <strain evidence="2 3">R-50232</strain>
    </source>
</reference>
<feature type="transmembrane region" description="Helical" evidence="1">
    <location>
        <begin position="170"/>
        <end position="186"/>
    </location>
</feature>
<dbReference type="RefSeq" id="WP_128761030.1">
    <property type="nucleotide sequence ID" value="NZ_QOVI01000003.1"/>
</dbReference>
<evidence type="ECO:0000256" key="1">
    <source>
        <dbReference type="SAM" id="Phobius"/>
    </source>
</evidence>
<comment type="caution">
    <text evidence="2">The sequence shown here is derived from an EMBL/GenBank/DDBJ whole genome shotgun (WGS) entry which is preliminary data.</text>
</comment>
<feature type="transmembrane region" description="Helical" evidence="1">
    <location>
        <begin position="99"/>
        <end position="116"/>
    </location>
</feature>
<feature type="transmembrane region" description="Helical" evidence="1">
    <location>
        <begin position="411"/>
        <end position="431"/>
    </location>
</feature>
<feature type="transmembrane region" description="Helical" evidence="1">
    <location>
        <begin position="345"/>
        <end position="364"/>
    </location>
</feature>
<feature type="transmembrane region" description="Helical" evidence="1">
    <location>
        <begin position="192"/>
        <end position="211"/>
    </location>
</feature>
<keyword evidence="1" id="KW-0812">Transmembrane</keyword>
<dbReference type="EMBL" id="QOVI01000003">
    <property type="protein sequence ID" value="RXG15456.1"/>
    <property type="molecule type" value="Genomic_DNA"/>
</dbReference>
<keyword evidence="3" id="KW-1185">Reference proteome</keyword>
<evidence type="ECO:0008006" key="4">
    <source>
        <dbReference type="Google" id="ProtNLM"/>
    </source>
</evidence>
<dbReference type="Pfam" id="PF09586">
    <property type="entry name" value="YfhO"/>
    <property type="match status" value="1"/>
</dbReference>
<dbReference type="InterPro" id="IPR018580">
    <property type="entry name" value="Uncharacterised_YfhO"/>
</dbReference>
<dbReference type="OrthoDB" id="9772884at2"/>
<feature type="transmembrane region" description="Helical" evidence="1">
    <location>
        <begin position="371"/>
        <end position="391"/>
    </location>
</feature>
<dbReference type="AlphaFoldDB" id="A0A4Q0NVY0"/>
<organism evidence="2 3">
    <name type="scientific">Leeuwenhoekiella aestuarii</name>
    <dbReference type="NCBI Taxonomy" id="2249426"/>
    <lineage>
        <taxon>Bacteria</taxon>
        <taxon>Pseudomonadati</taxon>
        <taxon>Bacteroidota</taxon>
        <taxon>Flavobacteriia</taxon>
        <taxon>Flavobacteriales</taxon>
        <taxon>Flavobacteriaceae</taxon>
        <taxon>Leeuwenhoekiella</taxon>
    </lineage>
</organism>
<accession>A0A4Q0NVY0</accession>
<name>A0A4Q0NVY0_9FLAO</name>
<feature type="transmembrane region" description="Helical" evidence="1">
    <location>
        <begin position="786"/>
        <end position="804"/>
    </location>
</feature>
<feature type="transmembrane region" description="Helical" evidence="1">
    <location>
        <begin position="123"/>
        <end position="142"/>
    </location>
</feature>
<protein>
    <recommendedName>
        <fullName evidence="4">Membrane protein YfhO</fullName>
    </recommendedName>
</protein>
<feature type="transmembrane region" description="Helical" evidence="1">
    <location>
        <begin position="500"/>
        <end position="518"/>
    </location>
</feature>
<feature type="transmembrane region" description="Helical" evidence="1">
    <location>
        <begin position="443"/>
        <end position="461"/>
    </location>
</feature>
<keyword evidence="1" id="KW-0472">Membrane</keyword>
<sequence>MNFSLKKIGPHLAVVLVFIVTALLYFSPVLSGKKMFQSDIQQYRGMAREQMDFREQTGEEPYWTDAAFGGMPTYQLGAKYPFNWIKSLDLSIRFLPRPADYLFLYFIGFYILLLVLKLDWRYAGLGALAFGFSSYLIIILGVGHNAKAHAIAYMPLVLGGIILTFRKKYIWGFVLTTVAMALEIVANHMQMTYYLMLLVMVLGAAYLIDAFRKKELPHFFKSVGILILAVGLAIGTNAANLMATSEYSAFSTRGKSELTITPDGNPKTDVGGLDKAYINQYSYGISESLDLFIAGLYGGSNSEPYKKDSAFTEFLKKQGVPATQVPSIFGQFGLYYWGSQPGVSGPAYLGAVIVFLFVLGLFMVKGRLKWWLIGGTLLSLLLSFGGNLSWFTDLWIDYFPLYNKFRAVTSIQVILELCVPVLAVFGLYKILQKTESKEHKLNALKWTTIITGGLSLIILLFNGSLFSFSGGNDAFFIQNYGMEFINAVKEDRKALLVSDTIKTLVLVLIAAGLIWFYLKKKVSETQVILVMAILIVFDLVQVDRRYVNTENFMAARIVEKPFQATQADQQILQDTTRYRVYEQSIGLNGARTSYFHSSIGGYHGAKPARLQDLVEFYLYNGNIKPLNLLNVKYIITQNEEGAEQVQINPQANGNAWFVQNVKIVADADTEILSLDSLNTKQTAVVQKQFADEISGKIFPQDSTASINLIDHQPNYLKYQSNSDMDRLAVFSEVYYPNGWNAYIDGNKANHFKADYILRGMVVPAGNHIIEFKFEPQVVKTGSKISLVSNILLVLVIIGAVFFYIKRSKKDLDSETIAQ</sequence>
<dbReference type="Proteomes" id="UP000289821">
    <property type="component" value="Unassembled WGS sequence"/>
</dbReference>
<keyword evidence="1" id="KW-1133">Transmembrane helix</keyword>
<feature type="transmembrane region" description="Helical" evidence="1">
    <location>
        <begin position="223"/>
        <end position="243"/>
    </location>
</feature>
<gene>
    <name evidence="2" type="ORF">DSM04_103345</name>
</gene>
<dbReference type="PANTHER" id="PTHR38454:SF1">
    <property type="entry name" value="INTEGRAL MEMBRANE PROTEIN"/>
    <property type="match status" value="1"/>
</dbReference>